<evidence type="ECO:0000313" key="2">
    <source>
        <dbReference type="Proteomes" id="UP000247485"/>
    </source>
</evidence>
<name>A0A318FRT8_KLEOX</name>
<protein>
    <submittedName>
        <fullName evidence="1">ABC-type phosphate/phosphonate transport system substrate-binding protein</fullName>
    </submittedName>
</protein>
<dbReference type="PANTHER" id="PTHR35841:SF1">
    <property type="entry name" value="PHOSPHONATES-BINDING PERIPLASMIC PROTEIN"/>
    <property type="match status" value="1"/>
</dbReference>
<dbReference type="SUPFAM" id="SSF53850">
    <property type="entry name" value="Periplasmic binding protein-like II"/>
    <property type="match status" value="1"/>
</dbReference>
<dbReference type="EMBL" id="QJJG01000008">
    <property type="protein sequence ID" value="PXW44792.1"/>
    <property type="molecule type" value="Genomic_DNA"/>
</dbReference>
<dbReference type="Gene3D" id="3.40.190.10">
    <property type="entry name" value="Periplasmic binding protein-like II"/>
    <property type="match status" value="1"/>
</dbReference>
<accession>A0A318FRT8</accession>
<sequence>MNSMSERLAFPMYAVNELDTQALWRAVWELLAARGVAAEDMLSYSVPEDLLKHWRNPELLLSQTCGYPLVTRLADVQTVGCFHYSAPGCEGRNYRSLLVVREARSRQTLADFRGRRVACNSPDSQSGYNVLLKMVAPLSRDGRFFSTVVFSGSHRQSLRELQQRTADIAAIDCVTWALLQRHQPDALAGLAVIAHSPLAPGLPLITSAKTTVATLGVLREALQQLVSDERYRPLCEALFISGYSDIRRESYLPLLAWREDAAARGAVRL</sequence>
<dbReference type="AlphaFoldDB" id="A0A318FRT8"/>
<proteinExistence type="predicted"/>
<dbReference type="Proteomes" id="UP000247485">
    <property type="component" value="Unassembled WGS sequence"/>
</dbReference>
<reference evidence="1 2" key="1">
    <citation type="submission" date="2018-05" db="EMBL/GenBank/DDBJ databases">
        <title>Freshwater and sediment microbial communities from various areas in North America, analyzing microbe dynamics in response to fracking.</title>
        <authorList>
            <person name="Lamendella R."/>
        </authorList>
    </citation>
    <scope>NUCLEOTIDE SEQUENCE [LARGE SCALE GENOMIC DNA]</scope>
    <source>
        <strain evidence="1 2">67</strain>
    </source>
</reference>
<dbReference type="Pfam" id="PF12974">
    <property type="entry name" value="Phosphonate-bd"/>
    <property type="match status" value="1"/>
</dbReference>
<evidence type="ECO:0000313" key="1">
    <source>
        <dbReference type="EMBL" id="PXW44792.1"/>
    </source>
</evidence>
<gene>
    <name evidence="1" type="ORF">DET57_10851</name>
</gene>
<organism evidence="1 2">
    <name type="scientific">Klebsiella oxytoca</name>
    <dbReference type="NCBI Taxonomy" id="571"/>
    <lineage>
        <taxon>Bacteria</taxon>
        <taxon>Pseudomonadati</taxon>
        <taxon>Pseudomonadota</taxon>
        <taxon>Gammaproteobacteria</taxon>
        <taxon>Enterobacterales</taxon>
        <taxon>Enterobacteriaceae</taxon>
        <taxon>Klebsiella/Raoultella group</taxon>
        <taxon>Klebsiella</taxon>
    </lineage>
</organism>
<dbReference type="PANTHER" id="PTHR35841">
    <property type="entry name" value="PHOSPHONATES-BINDING PERIPLASMIC PROTEIN"/>
    <property type="match status" value="1"/>
</dbReference>
<comment type="caution">
    <text evidence="1">The sequence shown here is derived from an EMBL/GenBank/DDBJ whole genome shotgun (WGS) entry which is preliminary data.</text>
</comment>